<organism evidence="10 11">
    <name type="scientific">Stenotrophomonas maltophilia</name>
    <name type="common">Pseudomonas maltophilia</name>
    <name type="synonym">Xanthomonas maltophilia</name>
    <dbReference type="NCBI Taxonomy" id="40324"/>
    <lineage>
        <taxon>Bacteria</taxon>
        <taxon>Pseudomonadati</taxon>
        <taxon>Pseudomonadota</taxon>
        <taxon>Gammaproteobacteria</taxon>
        <taxon>Lysobacterales</taxon>
        <taxon>Lysobacteraceae</taxon>
        <taxon>Stenotrophomonas</taxon>
        <taxon>Stenotrophomonas maltophilia group</taxon>
    </lineage>
</organism>
<feature type="transmembrane region" description="Helical" evidence="9">
    <location>
        <begin position="12"/>
        <end position="40"/>
    </location>
</feature>
<dbReference type="OrthoDB" id="9814020at2"/>
<evidence type="ECO:0000256" key="8">
    <source>
        <dbReference type="ARBA" id="ARBA00035655"/>
    </source>
</evidence>
<keyword evidence="4" id="KW-0997">Cell inner membrane</keyword>
<evidence type="ECO:0000256" key="1">
    <source>
        <dbReference type="ARBA" id="ARBA00004429"/>
    </source>
</evidence>
<comment type="similarity">
    <text evidence="8">Belongs to the TsuA/YedE (TC 9.B.102) family.</text>
</comment>
<protein>
    <submittedName>
        <fullName evidence="10">YeeE/YedE family protein</fullName>
    </submittedName>
</protein>
<keyword evidence="3" id="KW-1003">Cell membrane</keyword>
<name>A0A4S2CZV1_STEMA</name>
<dbReference type="GO" id="GO:0005886">
    <property type="term" value="C:plasma membrane"/>
    <property type="evidence" value="ECO:0007669"/>
    <property type="project" value="UniProtKB-SubCell"/>
</dbReference>
<feature type="transmembrane region" description="Helical" evidence="9">
    <location>
        <begin position="83"/>
        <end position="100"/>
    </location>
</feature>
<dbReference type="PANTHER" id="PTHR30574">
    <property type="entry name" value="INNER MEMBRANE PROTEIN YEDE"/>
    <property type="match status" value="1"/>
</dbReference>
<keyword evidence="7 9" id="KW-0472">Membrane</keyword>
<evidence type="ECO:0000256" key="5">
    <source>
        <dbReference type="ARBA" id="ARBA00022692"/>
    </source>
</evidence>
<comment type="subcellular location">
    <subcellularLocation>
        <location evidence="1">Cell inner membrane</location>
        <topology evidence="1">Multi-pass membrane protein</topology>
    </subcellularLocation>
</comment>
<evidence type="ECO:0000256" key="6">
    <source>
        <dbReference type="ARBA" id="ARBA00022989"/>
    </source>
</evidence>
<gene>
    <name evidence="10" type="ORF">E5352_09640</name>
</gene>
<reference evidence="10 11" key="1">
    <citation type="submission" date="2019-04" db="EMBL/GenBank/DDBJ databases">
        <title>Microbes associate with the intestines of laboratory mice.</title>
        <authorList>
            <person name="Navarre W."/>
            <person name="Wong E."/>
            <person name="Huang K."/>
            <person name="Tropini C."/>
            <person name="Ng K."/>
            <person name="Yu B."/>
        </authorList>
    </citation>
    <scope>NUCLEOTIDE SEQUENCE [LARGE SCALE GENOMIC DNA]</scope>
    <source>
        <strain evidence="10 11">NM62_B4-13</strain>
    </source>
</reference>
<dbReference type="RefSeq" id="WP_136004777.1">
    <property type="nucleotide sequence ID" value="NZ_SRYW01000007.1"/>
</dbReference>
<keyword evidence="2" id="KW-0813">Transport</keyword>
<dbReference type="AlphaFoldDB" id="A0A4S2CZV1"/>
<evidence type="ECO:0000256" key="3">
    <source>
        <dbReference type="ARBA" id="ARBA00022475"/>
    </source>
</evidence>
<dbReference type="EMBL" id="SRYW01000007">
    <property type="protein sequence ID" value="TGY34131.1"/>
    <property type="molecule type" value="Genomic_DNA"/>
</dbReference>
<evidence type="ECO:0000256" key="7">
    <source>
        <dbReference type="ARBA" id="ARBA00023136"/>
    </source>
</evidence>
<comment type="caution">
    <text evidence="10">The sequence shown here is derived from an EMBL/GenBank/DDBJ whole genome shotgun (WGS) entry which is preliminary data.</text>
</comment>
<feature type="transmembrane region" description="Helical" evidence="9">
    <location>
        <begin position="52"/>
        <end position="71"/>
    </location>
</feature>
<evidence type="ECO:0000313" key="10">
    <source>
        <dbReference type="EMBL" id="TGY34131.1"/>
    </source>
</evidence>
<dbReference type="Pfam" id="PF04143">
    <property type="entry name" value="Sulf_transp"/>
    <property type="match status" value="1"/>
</dbReference>
<evidence type="ECO:0000256" key="2">
    <source>
        <dbReference type="ARBA" id="ARBA00022448"/>
    </source>
</evidence>
<dbReference type="InterPro" id="IPR007272">
    <property type="entry name" value="Sulf_transp_TsuA/YedE"/>
</dbReference>
<dbReference type="PANTHER" id="PTHR30574:SF1">
    <property type="entry name" value="SULPHUR TRANSPORT DOMAIN-CONTAINING PROTEIN"/>
    <property type="match status" value="1"/>
</dbReference>
<evidence type="ECO:0000313" key="11">
    <source>
        <dbReference type="Proteomes" id="UP000306631"/>
    </source>
</evidence>
<dbReference type="Proteomes" id="UP000306631">
    <property type="component" value="Unassembled WGS sequence"/>
</dbReference>
<evidence type="ECO:0000256" key="4">
    <source>
        <dbReference type="ARBA" id="ARBA00022519"/>
    </source>
</evidence>
<keyword evidence="5 9" id="KW-0812">Transmembrane</keyword>
<sequence>MTLPSLAWYWPLIGGLMIGTAAGGFLALTGRIAGVSGLLANTLGLSRGGDRALSALFLAGLLVSSGVALAVKPISLPSPAGSPPMLLILAGLLVGFGTRLGSGCTSGHGVCGLARLSPRSLVATGMFMLMGMATVAVARMIMGDGA</sequence>
<accession>A0A4S2CZV1</accession>
<evidence type="ECO:0000256" key="9">
    <source>
        <dbReference type="SAM" id="Phobius"/>
    </source>
</evidence>
<keyword evidence="6 9" id="KW-1133">Transmembrane helix</keyword>
<feature type="transmembrane region" description="Helical" evidence="9">
    <location>
        <begin position="121"/>
        <end position="142"/>
    </location>
</feature>
<proteinExistence type="inferred from homology"/>